<dbReference type="OrthoDB" id="110718at2"/>
<organism evidence="2 3">
    <name type="scientific">Edaphobacter modestus</name>
    <dbReference type="NCBI Taxonomy" id="388466"/>
    <lineage>
        <taxon>Bacteria</taxon>
        <taxon>Pseudomonadati</taxon>
        <taxon>Acidobacteriota</taxon>
        <taxon>Terriglobia</taxon>
        <taxon>Terriglobales</taxon>
        <taxon>Acidobacteriaceae</taxon>
        <taxon>Edaphobacter</taxon>
    </lineage>
</organism>
<dbReference type="InterPro" id="IPR002035">
    <property type="entry name" value="VWF_A"/>
</dbReference>
<keyword evidence="3" id="KW-1185">Reference proteome</keyword>
<feature type="domain" description="VWFA" evidence="1">
    <location>
        <begin position="96"/>
        <end position="266"/>
    </location>
</feature>
<dbReference type="InterPro" id="IPR036465">
    <property type="entry name" value="vWFA_dom_sf"/>
</dbReference>
<dbReference type="AlphaFoldDB" id="A0A4Q7Z251"/>
<name>A0A4Q7Z251_9BACT</name>
<accession>A0A4Q7Z251</accession>
<dbReference type="PROSITE" id="PS50234">
    <property type="entry name" value="VWFA"/>
    <property type="match status" value="1"/>
</dbReference>
<dbReference type="RefSeq" id="WP_130422318.1">
    <property type="nucleotide sequence ID" value="NZ_SHKW01000001.1"/>
</dbReference>
<evidence type="ECO:0000313" key="3">
    <source>
        <dbReference type="Proteomes" id="UP000292958"/>
    </source>
</evidence>
<dbReference type="NCBIfam" id="TIGR03436">
    <property type="entry name" value="acidobact_VWFA"/>
    <property type="match status" value="1"/>
</dbReference>
<dbReference type="InterPro" id="IPR017802">
    <property type="entry name" value="VWFA-rel_acidobac-type"/>
</dbReference>
<dbReference type="Proteomes" id="UP000292958">
    <property type="component" value="Unassembled WGS sequence"/>
</dbReference>
<dbReference type="CDD" id="cd00198">
    <property type="entry name" value="vWFA"/>
    <property type="match status" value="1"/>
</dbReference>
<dbReference type="SUPFAM" id="SSF53300">
    <property type="entry name" value="vWA-like"/>
    <property type="match status" value="1"/>
</dbReference>
<protein>
    <submittedName>
        <fullName evidence="2">VWFA-related protein</fullName>
    </submittedName>
</protein>
<comment type="caution">
    <text evidence="2">The sequence shown here is derived from an EMBL/GenBank/DDBJ whole genome shotgun (WGS) entry which is preliminary data.</text>
</comment>
<evidence type="ECO:0000259" key="1">
    <source>
        <dbReference type="PROSITE" id="PS50234"/>
    </source>
</evidence>
<sequence length="326" mass="35112">MKQEPILAVAFAIVISGVLAAGAQSIANVMQSQQPKPGSSGAYTLHVDAGEVVLNCTVLDNKRELVNDLTRRNFKVFEDKTLQTVISLQHQDTPVSVGLLVDNSGSMSTKRAAVASAALDLVKASNPHDETFVINFSDQAYLDQDFTSDIGELQNGLAHLSQSGGTALYDTVVTAADKMERSATRPRKVLIVITDGDDNSSKLNLDNAIHRVQDLQGPIIYSIGLLFGGDKSRHARRDLQALSSETGGIAFFPGSLKDIDSVAAEVARDIRNQYVLAYHSPHASVDGYHTVTVEAHAEGHGKITVYTRSGYLSKQSSSRDTKTDMK</sequence>
<dbReference type="Gene3D" id="3.40.50.410">
    <property type="entry name" value="von Willebrand factor, type A domain"/>
    <property type="match status" value="1"/>
</dbReference>
<evidence type="ECO:0000313" key="2">
    <source>
        <dbReference type="EMBL" id="RZU43625.1"/>
    </source>
</evidence>
<reference evidence="2 3" key="1">
    <citation type="submission" date="2019-02" db="EMBL/GenBank/DDBJ databases">
        <title>Genomic Encyclopedia of Archaeal and Bacterial Type Strains, Phase II (KMG-II): from individual species to whole genera.</title>
        <authorList>
            <person name="Goeker M."/>
        </authorList>
    </citation>
    <scope>NUCLEOTIDE SEQUENCE [LARGE SCALE GENOMIC DNA]</scope>
    <source>
        <strain evidence="2 3">DSM 18101</strain>
    </source>
</reference>
<dbReference type="Pfam" id="PF13519">
    <property type="entry name" value="VWA_2"/>
    <property type="match status" value="1"/>
</dbReference>
<dbReference type="EMBL" id="SHKW01000001">
    <property type="protein sequence ID" value="RZU43625.1"/>
    <property type="molecule type" value="Genomic_DNA"/>
</dbReference>
<proteinExistence type="predicted"/>
<gene>
    <name evidence="2" type="ORF">BDD14_5304</name>
</gene>
<dbReference type="SMART" id="SM00327">
    <property type="entry name" value="VWA"/>
    <property type="match status" value="1"/>
</dbReference>